<name>A0A518BV41_9BACT</name>
<dbReference type="Pfam" id="PF05697">
    <property type="entry name" value="Trigger_N"/>
    <property type="match status" value="1"/>
</dbReference>
<dbReference type="GO" id="GO:0003755">
    <property type="term" value="F:peptidyl-prolyl cis-trans isomerase activity"/>
    <property type="evidence" value="ECO:0007669"/>
    <property type="project" value="UniProtKB-UniRule"/>
</dbReference>
<feature type="domain" description="Trigger factor C-terminal" evidence="12">
    <location>
        <begin position="295"/>
        <end position="450"/>
    </location>
</feature>
<reference evidence="13 14" key="1">
    <citation type="submission" date="2019-02" db="EMBL/GenBank/DDBJ databases">
        <title>Deep-cultivation of Planctomycetes and their phenomic and genomic characterization uncovers novel biology.</title>
        <authorList>
            <person name="Wiegand S."/>
            <person name="Jogler M."/>
            <person name="Boedeker C."/>
            <person name="Pinto D."/>
            <person name="Vollmers J."/>
            <person name="Rivas-Marin E."/>
            <person name="Kohn T."/>
            <person name="Peeters S.H."/>
            <person name="Heuer A."/>
            <person name="Rast P."/>
            <person name="Oberbeckmann S."/>
            <person name="Bunk B."/>
            <person name="Jeske O."/>
            <person name="Meyerdierks A."/>
            <person name="Storesund J.E."/>
            <person name="Kallscheuer N."/>
            <person name="Luecker S."/>
            <person name="Lage O.M."/>
            <person name="Pohl T."/>
            <person name="Merkel B.J."/>
            <person name="Hornburger P."/>
            <person name="Mueller R.-W."/>
            <person name="Bruemmer F."/>
            <person name="Labrenz M."/>
            <person name="Spormann A.M."/>
            <person name="Op den Camp H."/>
            <person name="Overmann J."/>
            <person name="Amann R."/>
            <person name="Jetten M.S.M."/>
            <person name="Mascher T."/>
            <person name="Medema M.H."/>
            <person name="Devos D.P."/>
            <person name="Kaster A.-K."/>
            <person name="Ovreas L."/>
            <person name="Rohde M."/>
            <person name="Galperin M.Y."/>
            <person name="Jogler C."/>
        </authorList>
    </citation>
    <scope>NUCLEOTIDE SEQUENCE [LARGE SCALE GENOMIC DNA]</scope>
    <source>
        <strain evidence="13 14">Pan265</strain>
    </source>
</reference>
<organism evidence="13 14">
    <name type="scientific">Mucisphaera calidilacus</name>
    <dbReference type="NCBI Taxonomy" id="2527982"/>
    <lineage>
        <taxon>Bacteria</taxon>
        <taxon>Pseudomonadati</taxon>
        <taxon>Planctomycetota</taxon>
        <taxon>Phycisphaerae</taxon>
        <taxon>Phycisphaerales</taxon>
        <taxon>Phycisphaeraceae</taxon>
        <taxon>Mucisphaera</taxon>
    </lineage>
</organism>
<evidence type="ECO:0000256" key="3">
    <source>
        <dbReference type="ARBA" id="ARBA00013194"/>
    </source>
</evidence>
<feature type="coiled-coil region" evidence="10">
    <location>
        <begin position="297"/>
        <end position="324"/>
    </location>
</feature>
<keyword evidence="6 9" id="KW-0143">Chaperone</keyword>
<dbReference type="InterPro" id="IPR005215">
    <property type="entry name" value="Trig_fac"/>
</dbReference>
<protein>
    <recommendedName>
        <fullName evidence="4 9">Trigger factor</fullName>
        <shortName evidence="9">TF</shortName>
        <ecNumber evidence="3 9">5.2.1.8</ecNumber>
    </recommendedName>
    <alternativeName>
        <fullName evidence="8 9">PPIase</fullName>
    </alternativeName>
</protein>
<dbReference type="PIRSF" id="PIRSF003095">
    <property type="entry name" value="Trigger_factor"/>
    <property type="match status" value="1"/>
</dbReference>
<dbReference type="InterPro" id="IPR046357">
    <property type="entry name" value="PPIase_dom_sf"/>
</dbReference>
<dbReference type="GO" id="GO:0043022">
    <property type="term" value="F:ribosome binding"/>
    <property type="evidence" value="ECO:0007669"/>
    <property type="project" value="TreeGrafter"/>
</dbReference>
<evidence type="ECO:0000313" key="13">
    <source>
        <dbReference type="EMBL" id="QDU70836.1"/>
    </source>
</evidence>
<dbReference type="Pfam" id="PF05698">
    <property type="entry name" value="Trigger_C"/>
    <property type="match status" value="1"/>
</dbReference>
<comment type="catalytic activity">
    <reaction evidence="1 9">
        <text>[protein]-peptidylproline (omega=180) = [protein]-peptidylproline (omega=0)</text>
        <dbReference type="Rhea" id="RHEA:16237"/>
        <dbReference type="Rhea" id="RHEA-COMP:10747"/>
        <dbReference type="Rhea" id="RHEA-COMP:10748"/>
        <dbReference type="ChEBI" id="CHEBI:83833"/>
        <dbReference type="ChEBI" id="CHEBI:83834"/>
        <dbReference type="EC" id="5.2.1.8"/>
    </reaction>
</comment>
<evidence type="ECO:0000256" key="1">
    <source>
        <dbReference type="ARBA" id="ARBA00000971"/>
    </source>
</evidence>
<keyword evidence="9" id="KW-0963">Cytoplasm</keyword>
<dbReference type="GO" id="GO:0051083">
    <property type="term" value="P:'de novo' cotranslational protein folding"/>
    <property type="evidence" value="ECO:0007669"/>
    <property type="project" value="TreeGrafter"/>
</dbReference>
<dbReference type="Gene3D" id="3.10.50.40">
    <property type="match status" value="1"/>
</dbReference>
<evidence type="ECO:0000256" key="5">
    <source>
        <dbReference type="ARBA" id="ARBA00023110"/>
    </source>
</evidence>
<dbReference type="EMBL" id="CP036280">
    <property type="protein sequence ID" value="QDU70836.1"/>
    <property type="molecule type" value="Genomic_DNA"/>
</dbReference>
<keyword evidence="9" id="KW-0131">Cell cycle</keyword>
<keyword evidence="14" id="KW-1185">Reference proteome</keyword>
<dbReference type="PANTHER" id="PTHR30560:SF3">
    <property type="entry name" value="TRIGGER FACTOR-LIKE PROTEIN TIG, CHLOROPLASTIC"/>
    <property type="match status" value="1"/>
</dbReference>
<sequence>MADEQTSAVATDESRIDAKVTCEDAGPALKRLTIEISESAIAEQMETTYDQLTEEAVIPGFRKGKAPRGLVERRFGSSIKSDVKNQLLATAYQQAIEDEGLDVLSDPEIPGIEELEVPESGPMSFTAEVEVTPDIDLPAFDSLEVAKTQREVTDEDVSEEIENLQRRFGQMTAGGESVEEGDFVWVEASVYEGHGPAEDAEPLQHLPGTYIMVNGEKAEYKGHVAGIVVSDMGKRLLEKKVGDEERIEMTGPASHEDEKVRDQPITIDLKIERIERMQPAPIETLMAQSGATDEDDLRSKVREAAEQRLEREQQQAQHKQILDQLHEKVELDLPEKISGRQAGRLLQRKAMELAYQGVPQEEIQTRVAELREASESESKHQLKQFFLIDKASKDLEIEVSDQELNGRIAMIAMQQGRRPEKLRADMQQRGEIEQLFLQIREQKTLDKILEQAKVTEEEAKD</sequence>
<gene>
    <name evidence="9 13" type="primary">tig</name>
    <name evidence="13" type="ORF">Pan265_06730</name>
</gene>
<dbReference type="SUPFAM" id="SSF109998">
    <property type="entry name" value="Triger factor/SurA peptide-binding domain-like"/>
    <property type="match status" value="1"/>
</dbReference>
<dbReference type="GO" id="GO:0044183">
    <property type="term" value="F:protein folding chaperone"/>
    <property type="evidence" value="ECO:0007669"/>
    <property type="project" value="TreeGrafter"/>
</dbReference>
<dbReference type="RefSeq" id="WP_236254637.1">
    <property type="nucleotide sequence ID" value="NZ_CP036280.1"/>
</dbReference>
<dbReference type="AlphaFoldDB" id="A0A518BV41"/>
<dbReference type="Proteomes" id="UP000320386">
    <property type="component" value="Chromosome"/>
</dbReference>
<evidence type="ECO:0000259" key="11">
    <source>
        <dbReference type="Pfam" id="PF05697"/>
    </source>
</evidence>
<dbReference type="SUPFAM" id="SSF102735">
    <property type="entry name" value="Trigger factor ribosome-binding domain"/>
    <property type="match status" value="1"/>
</dbReference>
<evidence type="ECO:0000256" key="8">
    <source>
        <dbReference type="ARBA" id="ARBA00029986"/>
    </source>
</evidence>
<dbReference type="PANTHER" id="PTHR30560">
    <property type="entry name" value="TRIGGER FACTOR CHAPERONE AND PEPTIDYL-PROLYL CIS/TRANS ISOMERASE"/>
    <property type="match status" value="1"/>
</dbReference>
<evidence type="ECO:0000256" key="7">
    <source>
        <dbReference type="ARBA" id="ARBA00023235"/>
    </source>
</evidence>
<keyword evidence="10" id="KW-0175">Coiled coil</keyword>
<evidence type="ECO:0000256" key="2">
    <source>
        <dbReference type="ARBA" id="ARBA00005464"/>
    </source>
</evidence>
<accession>A0A518BV41</accession>
<dbReference type="GO" id="GO:0051301">
    <property type="term" value="P:cell division"/>
    <property type="evidence" value="ECO:0007669"/>
    <property type="project" value="UniProtKB-KW"/>
</dbReference>
<evidence type="ECO:0000256" key="9">
    <source>
        <dbReference type="HAMAP-Rule" id="MF_00303"/>
    </source>
</evidence>
<evidence type="ECO:0000256" key="6">
    <source>
        <dbReference type="ARBA" id="ARBA00023186"/>
    </source>
</evidence>
<dbReference type="GO" id="GO:0043335">
    <property type="term" value="P:protein unfolding"/>
    <property type="evidence" value="ECO:0007669"/>
    <property type="project" value="TreeGrafter"/>
</dbReference>
<comment type="function">
    <text evidence="9">Involved in protein export. Acts as a chaperone by maintaining the newly synthesized protein in an open conformation. Functions as a peptidyl-prolyl cis-trans isomerase.</text>
</comment>
<dbReference type="InterPro" id="IPR037041">
    <property type="entry name" value="Trigger_fac_C_sf"/>
</dbReference>
<dbReference type="GO" id="GO:0015031">
    <property type="term" value="P:protein transport"/>
    <property type="evidence" value="ECO:0007669"/>
    <property type="project" value="UniProtKB-UniRule"/>
</dbReference>
<dbReference type="InterPro" id="IPR027304">
    <property type="entry name" value="Trigger_fact/SurA_dom_sf"/>
</dbReference>
<evidence type="ECO:0000313" key="14">
    <source>
        <dbReference type="Proteomes" id="UP000320386"/>
    </source>
</evidence>
<dbReference type="KEGG" id="mcad:Pan265_06730"/>
<comment type="domain">
    <text evidence="9">Consists of 3 domains; the N-terminus binds the ribosome, the middle domain has PPIase activity, while the C-terminus has intrinsic chaperone activity on its own.</text>
</comment>
<dbReference type="NCBIfam" id="TIGR00115">
    <property type="entry name" value="tig"/>
    <property type="match status" value="1"/>
</dbReference>
<dbReference type="InterPro" id="IPR008880">
    <property type="entry name" value="Trigger_fac_C"/>
</dbReference>
<dbReference type="InterPro" id="IPR036611">
    <property type="entry name" value="Trigger_fac_ribosome-bd_sf"/>
</dbReference>
<keyword evidence="5 9" id="KW-0697">Rotamase</keyword>
<keyword evidence="7 9" id="KW-0413">Isomerase</keyword>
<dbReference type="EC" id="5.2.1.8" evidence="3 9"/>
<dbReference type="HAMAP" id="MF_00303">
    <property type="entry name" value="Trigger_factor_Tig"/>
    <property type="match status" value="1"/>
</dbReference>
<dbReference type="Gene3D" id="1.10.3120.10">
    <property type="entry name" value="Trigger factor, C-terminal domain"/>
    <property type="match status" value="1"/>
</dbReference>
<proteinExistence type="inferred from homology"/>
<comment type="similarity">
    <text evidence="2 9">Belongs to the FKBP-type PPIase family. Tig subfamily.</text>
</comment>
<evidence type="ECO:0000256" key="4">
    <source>
        <dbReference type="ARBA" id="ARBA00016902"/>
    </source>
</evidence>
<feature type="domain" description="Trigger factor ribosome-binding bacterial" evidence="11">
    <location>
        <begin position="19"/>
        <end position="164"/>
    </location>
</feature>
<dbReference type="Gene3D" id="3.30.70.1050">
    <property type="entry name" value="Trigger factor ribosome-binding domain"/>
    <property type="match status" value="1"/>
</dbReference>
<evidence type="ECO:0000259" key="12">
    <source>
        <dbReference type="Pfam" id="PF05698"/>
    </source>
</evidence>
<dbReference type="GO" id="GO:0005737">
    <property type="term" value="C:cytoplasm"/>
    <property type="evidence" value="ECO:0007669"/>
    <property type="project" value="UniProtKB-SubCell"/>
</dbReference>
<evidence type="ECO:0000256" key="10">
    <source>
        <dbReference type="SAM" id="Coils"/>
    </source>
</evidence>
<dbReference type="InterPro" id="IPR008881">
    <property type="entry name" value="Trigger_fac_ribosome-bd_bac"/>
</dbReference>
<comment type="subcellular location">
    <subcellularLocation>
        <location evidence="9">Cytoplasm</location>
    </subcellularLocation>
    <text evidence="9">About half TF is bound to the ribosome near the polypeptide exit tunnel while the other half is free in the cytoplasm.</text>
</comment>
<keyword evidence="9" id="KW-0132">Cell division</keyword>